<organism evidence="2 3">
    <name type="scientific">Marinoscillum luteum</name>
    <dbReference type="NCBI Taxonomy" id="861051"/>
    <lineage>
        <taxon>Bacteria</taxon>
        <taxon>Pseudomonadati</taxon>
        <taxon>Bacteroidota</taxon>
        <taxon>Cytophagia</taxon>
        <taxon>Cytophagales</taxon>
        <taxon>Reichenbachiellaceae</taxon>
        <taxon>Marinoscillum</taxon>
    </lineage>
</organism>
<protein>
    <submittedName>
        <fullName evidence="2">Uncharacterized protein</fullName>
    </submittedName>
</protein>
<sequence length="61" mass="7269">MRKTLKLITWTFMGLAVIFFWISLRNAENNLEYTIVAMVMIAIAWGTNYFLRKHEKAEKED</sequence>
<feature type="transmembrane region" description="Helical" evidence="1">
    <location>
        <begin position="30"/>
        <end position="51"/>
    </location>
</feature>
<comment type="caution">
    <text evidence="2">The sequence shown here is derived from an EMBL/GenBank/DDBJ whole genome shotgun (WGS) entry which is preliminary data.</text>
</comment>
<evidence type="ECO:0000256" key="1">
    <source>
        <dbReference type="SAM" id="Phobius"/>
    </source>
</evidence>
<proteinExistence type="predicted"/>
<feature type="transmembrane region" description="Helical" evidence="1">
    <location>
        <begin position="7"/>
        <end position="24"/>
    </location>
</feature>
<dbReference type="RefSeq" id="WP_395416504.1">
    <property type="nucleotide sequence ID" value="NZ_JBIPKE010000013.1"/>
</dbReference>
<keyword evidence="1" id="KW-0472">Membrane</keyword>
<keyword evidence="3" id="KW-1185">Reference proteome</keyword>
<accession>A0ABW7N5Z5</accession>
<evidence type="ECO:0000313" key="2">
    <source>
        <dbReference type="EMBL" id="MFH6982872.1"/>
    </source>
</evidence>
<gene>
    <name evidence="2" type="ORF">ACHKAR_05460</name>
</gene>
<reference evidence="2 3" key="1">
    <citation type="journal article" date="2013" name="Int. J. Syst. Evol. Microbiol.">
        <title>Marinoscillum luteum sp. nov., isolated from marine sediment.</title>
        <authorList>
            <person name="Cha I.T."/>
            <person name="Park S.J."/>
            <person name="Kim S.J."/>
            <person name="Kim J.G."/>
            <person name="Jung M.Y."/>
            <person name="Shin K.S."/>
            <person name="Kwon K.K."/>
            <person name="Yang S.H."/>
            <person name="Seo Y.S."/>
            <person name="Rhee S.K."/>
        </authorList>
    </citation>
    <scope>NUCLEOTIDE SEQUENCE [LARGE SCALE GENOMIC DNA]</scope>
    <source>
        <strain evidence="2 3">KCTC 23939</strain>
    </source>
</reference>
<keyword evidence="1" id="KW-1133">Transmembrane helix</keyword>
<dbReference type="EMBL" id="JBIPKE010000013">
    <property type="protein sequence ID" value="MFH6982872.1"/>
    <property type="molecule type" value="Genomic_DNA"/>
</dbReference>
<evidence type="ECO:0000313" key="3">
    <source>
        <dbReference type="Proteomes" id="UP001610063"/>
    </source>
</evidence>
<keyword evidence="1" id="KW-0812">Transmembrane</keyword>
<dbReference type="Proteomes" id="UP001610063">
    <property type="component" value="Unassembled WGS sequence"/>
</dbReference>
<name>A0ABW7N5Z5_9BACT</name>